<protein>
    <submittedName>
        <fullName evidence="2">Uncharacterized protein</fullName>
    </submittedName>
</protein>
<reference evidence="2" key="1">
    <citation type="submission" date="2021-01" db="EMBL/GenBank/DDBJ databases">
        <authorList>
            <person name="Corre E."/>
            <person name="Pelletier E."/>
            <person name="Niang G."/>
            <person name="Scheremetjew M."/>
            <person name="Finn R."/>
            <person name="Kale V."/>
            <person name="Holt S."/>
            <person name="Cochrane G."/>
            <person name="Meng A."/>
            <person name="Brown T."/>
            <person name="Cohen L."/>
        </authorList>
    </citation>
    <scope>NUCLEOTIDE SEQUENCE</scope>
    <source>
        <strain evidence="2">Ms1</strain>
    </source>
</reference>
<feature type="chain" id="PRO_5031008383" evidence="1">
    <location>
        <begin position="38"/>
        <end position="387"/>
    </location>
</feature>
<dbReference type="EMBL" id="HBFS01027601">
    <property type="protein sequence ID" value="CAD8925218.1"/>
    <property type="molecule type" value="Transcribed_RNA"/>
</dbReference>
<proteinExistence type="predicted"/>
<feature type="signal peptide" evidence="1">
    <location>
        <begin position="1"/>
        <end position="37"/>
    </location>
</feature>
<keyword evidence="1" id="KW-0732">Signal</keyword>
<dbReference type="AlphaFoldDB" id="A0A7S1CRL0"/>
<evidence type="ECO:0000256" key="1">
    <source>
        <dbReference type="SAM" id="SignalP"/>
    </source>
</evidence>
<name>A0A7S1CRL0_9STRA</name>
<accession>A0A7S1CRL0</accession>
<gene>
    <name evidence="2" type="ORF">BSP0115_LOCUS18482</name>
</gene>
<evidence type="ECO:0000313" key="2">
    <source>
        <dbReference type="EMBL" id="CAD8925218.1"/>
    </source>
</evidence>
<organism evidence="2">
    <name type="scientific">Bicosoecida sp. CB-2014</name>
    <dbReference type="NCBI Taxonomy" id="1486930"/>
    <lineage>
        <taxon>Eukaryota</taxon>
        <taxon>Sar</taxon>
        <taxon>Stramenopiles</taxon>
        <taxon>Bigyra</taxon>
        <taxon>Opalozoa</taxon>
        <taxon>Bicosoecida</taxon>
    </lineage>
</organism>
<sequence length="387" mass="40047">MAHSSTSFSRAAAAVGAALAATIVLAALGVGPAGVEAAGGSAVRATTRSATAAAEQLQKHYYDCDMAGDACASDDAACFGRAALCLSTPPAGAAAAARRLHATDFADAEPEDFSPARVVTEAYAAACHIASAVRGEQPDCPGFHGRALLDLMHSIVNSTPEEAEAARAAAAAAPGSRQAAVVRAHEVLGRRLLEDWAGADCTHTYAYPFDDQQEFDAGRPGTEEFELYLFHGYGWCEVILHPTYGDIGTVTVSFSSDNPGANTGVNSVYFWNEAGDLLAYAEDVATPGIPSDITFTVPSGGYLAFGVGHWVEPFTSQHWSMHITMDGVGPCEPAEGAVEGVIEVGGAMYYLCDGACDGGADLQFGDNEYKAVEHDSGLVPLEGAVCP</sequence>